<feature type="domain" description="Fibronectin type-III" evidence="7">
    <location>
        <begin position="284"/>
        <end position="387"/>
    </location>
</feature>
<comment type="caution">
    <text evidence="8">The sequence shown here is derived from an EMBL/GenBank/DDBJ whole genome shotgun (WGS) entry which is preliminary data.</text>
</comment>
<dbReference type="PANTHER" id="PTHR38340">
    <property type="entry name" value="S-LAYER PROTEIN"/>
    <property type="match status" value="1"/>
</dbReference>
<dbReference type="Gene3D" id="2.150.10.10">
    <property type="entry name" value="Serralysin-like metalloprotease, C-terminal"/>
    <property type="match status" value="1"/>
</dbReference>
<dbReference type="EMBL" id="RBWV01000009">
    <property type="protein sequence ID" value="RKS80471.1"/>
    <property type="molecule type" value="Genomic_DNA"/>
</dbReference>
<dbReference type="SUPFAM" id="SSF51120">
    <property type="entry name" value="beta-Roll"/>
    <property type="match status" value="2"/>
</dbReference>
<keyword evidence="6" id="KW-0732">Signal</keyword>
<evidence type="ECO:0000256" key="4">
    <source>
        <dbReference type="ARBA" id="ARBA00023326"/>
    </source>
</evidence>
<evidence type="ECO:0000313" key="8">
    <source>
        <dbReference type="EMBL" id="RKS80471.1"/>
    </source>
</evidence>
<dbReference type="InterPro" id="IPR036116">
    <property type="entry name" value="FN3_sf"/>
</dbReference>
<feature type="compositionally biased region" description="Pro residues" evidence="5">
    <location>
        <begin position="208"/>
        <end position="252"/>
    </location>
</feature>
<dbReference type="AlphaFoldDB" id="A0A420XUR0"/>
<dbReference type="Gene3D" id="2.60.40.10">
    <property type="entry name" value="Immunoglobulins"/>
    <property type="match status" value="5"/>
</dbReference>
<accession>A0A420XUR0</accession>
<sequence length="802" mass="80714">MPSTTARLAAGTTAALALVLAGAPAAHAAAAPFASHACNGHTATIESSKAGVVVKGTSGRDVILARGAGSTVYGFGGNDIICVNGSAFGGAGDDWISGGAGNDRLDGGAGNDTIFGGAGDDVLVGGAGNDRVDGGAGNDRIDGGAGADTLNGGAGNDRVAGGAGNDRIATGAGVDTVDGGAGKDRVAADKSDTVVRGAGDNVTGHPKAPAPAAPKPTAPAPAPKTPAPAPAAPAPAAPAPAAPAPAAAPEPEVPAATEPAPAANPEPTDAPAPEPTAPYVDTLSPYNVSFVTAHATERAGGTGEVTVVWAPSSDDSGLPVSYDVERSTLPDFSDPAETVALGHVTGTSYVDHPGDDAVYYYRVWAVDAAGNRSDQTNSVVAASTAADLDAPEIPSEVVAELVPDQERIDLWWPTTSDRIGPTDVTAAGYVLERATDADFHDAVALTELAAGGGQLVGNSYADFLAAGDTATYYYRAAAVDARGNVSAWSATTAASLGDQATPSVTTGAAIAAWNDGSSDIGYTLTWAPAQDDVWVTKYVVQESDDPSFPAQQWNESTTTSTTYHDSTWVSPDNPLYFRIAAVDAAGNVGAWSSVVSSLSVTGPATPNGFHVTVDRNAYQVITGSVTLSWDASASATGYRVEISNDPDFTGGPTMTSDAGSATTLTLTPSTTDRFYYRVVAVDAHGLESATTRVVSVTTGTDITAPSDPSDLQAYGDAESGKVYLSWQGAAEDDRSRYVVQRSADSTFATGVTTVYASAESYADTPADGGVYYYRVAAQDAQGNTSGYSAVVAGSLTPDPLVP</sequence>
<keyword evidence="3" id="KW-0326">Glycosidase</keyword>
<protein>
    <submittedName>
        <fullName evidence="8">Hemolysin type calcium-binding protein</fullName>
    </submittedName>
</protein>
<dbReference type="Pfam" id="PF00353">
    <property type="entry name" value="HemolysinCabind"/>
    <property type="match status" value="3"/>
</dbReference>
<keyword evidence="4" id="KW-0119">Carbohydrate metabolism</keyword>
<gene>
    <name evidence="8" type="ORF">CLV35_0905</name>
</gene>
<dbReference type="PROSITE" id="PS50853">
    <property type="entry name" value="FN3"/>
    <property type="match status" value="2"/>
</dbReference>
<feature type="compositionally biased region" description="Pro residues" evidence="5">
    <location>
        <begin position="262"/>
        <end position="276"/>
    </location>
</feature>
<dbReference type="PROSITE" id="PS00330">
    <property type="entry name" value="HEMOLYSIN_CALCIUM"/>
    <property type="match status" value="2"/>
</dbReference>
<dbReference type="InterPro" id="IPR003961">
    <property type="entry name" value="FN3_dom"/>
</dbReference>
<feature type="domain" description="Fibronectin type-III" evidence="7">
    <location>
        <begin position="611"/>
        <end position="701"/>
    </location>
</feature>
<keyword evidence="2" id="KW-0964">Secreted</keyword>
<keyword evidence="9" id="KW-1185">Reference proteome</keyword>
<keyword evidence="3" id="KW-0378">Hydrolase</keyword>
<evidence type="ECO:0000256" key="6">
    <source>
        <dbReference type="SAM" id="SignalP"/>
    </source>
</evidence>
<feature type="compositionally biased region" description="Basic and acidic residues" evidence="5">
    <location>
        <begin position="181"/>
        <end position="193"/>
    </location>
</feature>
<dbReference type="PRINTS" id="PR00313">
    <property type="entry name" value="CABNDNGRPT"/>
</dbReference>
<dbReference type="PANTHER" id="PTHR38340:SF1">
    <property type="entry name" value="S-LAYER PROTEIN"/>
    <property type="match status" value="1"/>
</dbReference>
<dbReference type="GO" id="GO:0005509">
    <property type="term" value="F:calcium ion binding"/>
    <property type="evidence" value="ECO:0007669"/>
    <property type="project" value="InterPro"/>
</dbReference>
<dbReference type="InterPro" id="IPR011049">
    <property type="entry name" value="Serralysin-like_metalloprot_C"/>
</dbReference>
<comment type="subcellular location">
    <subcellularLocation>
        <location evidence="1">Secreted</location>
    </subcellularLocation>
</comment>
<dbReference type="InterPro" id="IPR018511">
    <property type="entry name" value="Hemolysin-typ_Ca-bd_CS"/>
</dbReference>
<dbReference type="InterPro" id="IPR001343">
    <property type="entry name" value="Hemolysn_Ca-bd"/>
</dbReference>
<dbReference type="SUPFAM" id="SSF49265">
    <property type="entry name" value="Fibronectin type III"/>
    <property type="match status" value="3"/>
</dbReference>
<feature type="region of interest" description="Disordered" evidence="5">
    <location>
        <begin position="170"/>
        <end position="280"/>
    </location>
</feature>
<keyword evidence="4" id="KW-0624">Polysaccharide degradation</keyword>
<dbReference type="GO" id="GO:0005576">
    <property type="term" value="C:extracellular region"/>
    <property type="evidence" value="ECO:0007669"/>
    <property type="project" value="UniProtKB-SubCell"/>
</dbReference>
<dbReference type="InParanoid" id="A0A420XUR0"/>
<dbReference type="GO" id="GO:0000272">
    <property type="term" value="P:polysaccharide catabolic process"/>
    <property type="evidence" value="ECO:0007669"/>
    <property type="project" value="UniProtKB-KW"/>
</dbReference>
<name>A0A420XUR0_9ACTN</name>
<dbReference type="InterPro" id="IPR050557">
    <property type="entry name" value="RTX_toxin/Mannuronan_C5-epim"/>
</dbReference>
<reference evidence="8 9" key="1">
    <citation type="submission" date="2018-10" db="EMBL/GenBank/DDBJ databases">
        <title>Genomic Encyclopedia of Archaeal and Bacterial Type Strains, Phase II (KMG-II): from individual species to whole genera.</title>
        <authorList>
            <person name="Goeker M."/>
        </authorList>
    </citation>
    <scope>NUCLEOTIDE SEQUENCE [LARGE SCALE GENOMIC DNA]</scope>
    <source>
        <strain evidence="8 9">RP-AC37</strain>
    </source>
</reference>
<evidence type="ECO:0000256" key="2">
    <source>
        <dbReference type="ARBA" id="ARBA00022525"/>
    </source>
</evidence>
<dbReference type="InterPro" id="IPR013783">
    <property type="entry name" value="Ig-like_fold"/>
</dbReference>
<dbReference type="CDD" id="cd00063">
    <property type="entry name" value="FN3"/>
    <property type="match status" value="1"/>
</dbReference>
<feature type="signal peptide" evidence="6">
    <location>
        <begin position="1"/>
        <end position="28"/>
    </location>
</feature>
<dbReference type="Proteomes" id="UP000281955">
    <property type="component" value="Unassembled WGS sequence"/>
</dbReference>
<organism evidence="8 9">
    <name type="scientific">Motilibacter peucedani</name>
    <dbReference type="NCBI Taxonomy" id="598650"/>
    <lineage>
        <taxon>Bacteria</taxon>
        <taxon>Bacillati</taxon>
        <taxon>Actinomycetota</taxon>
        <taxon>Actinomycetes</taxon>
        <taxon>Motilibacterales</taxon>
        <taxon>Motilibacteraceae</taxon>
        <taxon>Motilibacter</taxon>
    </lineage>
</organism>
<feature type="chain" id="PRO_5039165532" evidence="6">
    <location>
        <begin position="29"/>
        <end position="802"/>
    </location>
</feature>
<dbReference type="RefSeq" id="WP_231121477.1">
    <property type="nucleotide sequence ID" value="NZ_RBWV01000009.1"/>
</dbReference>
<proteinExistence type="predicted"/>
<evidence type="ECO:0000256" key="5">
    <source>
        <dbReference type="SAM" id="MobiDB-lite"/>
    </source>
</evidence>
<evidence type="ECO:0000256" key="1">
    <source>
        <dbReference type="ARBA" id="ARBA00004613"/>
    </source>
</evidence>
<evidence type="ECO:0000313" key="9">
    <source>
        <dbReference type="Proteomes" id="UP000281955"/>
    </source>
</evidence>
<dbReference type="GO" id="GO:0016798">
    <property type="term" value="F:hydrolase activity, acting on glycosyl bonds"/>
    <property type="evidence" value="ECO:0007669"/>
    <property type="project" value="UniProtKB-KW"/>
</dbReference>
<evidence type="ECO:0000259" key="7">
    <source>
        <dbReference type="PROSITE" id="PS50853"/>
    </source>
</evidence>
<evidence type="ECO:0000256" key="3">
    <source>
        <dbReference type="ARBA" id="ARBA00023295"/>
    </source>
</evidence>